<dbReference type="GO" id="GO:0007218">
    <property type="term" value="P:neuropeptide signaling pathway"/>
    <property type="evidence" value="ECO:0007669"/>
    <property type="project" value="UniProtKB-KW"/>
</dbReference>
<accession>V5TDI7</accession>
<organism evidence="4">
    <name type="scientific">Platynereis dumerilii</name>
    <name type="common">Dumeril's clam worm</name>
    <dbReference type="NCBI Taxonomy" id="6359"/>
    <lineage>
        <taxon>Eukaryota</taxon>
        <taxon>Metazoa</taxon>
        <taxon>Spiralia</taxon>
        <taxon>Lophotrochozoa</taxon>
        <taxon>Annelida</taxon>
        <taxon>Polychaeta</taxon>
        <taxon>Errantia</taxon>
        <taxon>Phyllodocida</taxon>
        <taxon>Nereididae</taxon>
        <taxon>Platynereis</taxon>
    </lineage>
</organism>
<feature type="coiled-coil region" evidence="1">
    <location>
        <begin position="427"/>
        <end position="454"/>
    </location>
</feature>
<feature type="region of interest" description="Disordered" evidence="2">
    <location>
        <begin position="41"/>
        <end position="67"/>
    </location>
</feature>
<feature type="compositionally biased region" description="Acidic residues" evidence="2">
    <location>
        <begin position="95"/>
        <end position="105"/>
    </location>
</feature>
<reference evidence="4" key="1">
    <citation type="submission" date="2013-08" db="EMBL/GenBank/DDBJ databases">
        <title>The neuropeptide complement of the marine annelid Platynereis dumerilii.</title>
        <authorList>
            <person name="Conzelmann M."/>
            <person name="Williams E.A."/>
            <person name="Krug K."/>
            <person name="Franz-Wachtel M."/>
            <person name="Macek B."/>
            <person name="Jekely G."/>
        </authorList>
    </citation>
    <scope>NUCLEOTIDE SEQUENCE</scope>
</reference>
<feature type="region of interest" description="Disordered" evidence="2">
    <location>
        <begin position="79"/>
        <end position="178"/>
    </location>
</feature>
<name>V5TDI7_PLADU</name>
<evidence type="ECO:0000256" key="2">
    <source>
        <dbReference type="SAM" id="MobiDB-lite"/>
    </source>
</evidence>
<keyword evidence="1" id="KW-0175">Coiled coil</keyword>
<dbReference type="AlphaFoldDB" id="V5TDI7"/>
<protein>
    <submittedName>
        <fullName evidence="4">GNXQN neuropeptide</fullName>
    </submittedName>
</protein>
<feature type="region of interest" description="Disordered" evidence="2">
    <location>
        <begin position="220"/>
        <end position="247"/>
    </location>
</feature>
<dbReference type="EMBL" id="KF515928">
    <property type="protein sequence ID" value="AHB62367.1"/>
    <property type="molecule type" value="mRNA"/>
</dbReference>
<feature type="compositionally biased region" description="Acidic residues" evidence="2">
    <location>
        <begin position="336"/>
        <end position="349"/>
    </location>
</feature>
<evidence type="ECO:0000256" key="1">
    <source>
        <dbReference type="SAM" id="Coils"/>
    </source>
</evidence>
<evidence type="ECO:0000313" key="4">
    <source>
        <dbReference type="EMBL" id="AHB62367.1"/>
    </source>
</evidence>
<feature type="signal peptide" evidence="3">
    <location>
        <begin position="1"/>
        <end position="16"/>
    </location>
</feature>
<evidence type="ECO:0000256" key="3">
    <source>
        <dbReference type="SAM" id="SignalP"/>
    </source>
</evidence>
<feature type="region of interest" description="Disordered" evidence="2">
    <location>
        <begin position="333"/>
        <end position="352"/>
    </location>
</feature>
<keyword evidence="3" id="KW-0732">Signal</keyword>
<feature type="chain" id="PRO_5004741831" evidence="3">
    <location>
        <begin position="17"/>
        <end position="465"/>
    </location>
</feature>
<keyword evidence="4" id="KW-0527">Neuropeptide</keyword>
<proteinExistence type="evidence at transcript level"/>
<sequence length="465" mass="52992">MRVLLLLAGLLLCVYSAPLQQHSKRLSRAKRAAEQVIFGNHQNNARVKKSGPGLATPLEPLGQPVKGDEQAIDKKALVTSKVTSSEDVQVPAEVEGQEDLSDDLETDTKGHLAEEEEADKLAPLAEDSDASSQDATAADMKDEETEAGSSSQEDATEQSLEQLLNENEKIPSQAQQQGFPLDLFGKNQQQGQEYMDYPTYDYQYNPYLRRKRSLTPHKARAVNAEDMMQGSAGIANSGRRSKRDLGQERYMWNDLDYPEVERRGYEEEEGPELDEEQQEALKEMLRDEILKYNPEMAEEVDNEIGEEEGPYEPEQEAQDLALINYLYRNGYAEAPEQPDYEEQGPEPWEDMGPAAEVALPEEEEPYFNPYGQYASEDNVMSAPYSLAKRQYLSFVPGMRKRGNDFYPYSYGPDARWNAMVTEDVTEKRAEERMYERLLRLAAALRDRRDELEAQRFYAEDFPEKK</sequence>